<accession>A0ACB0LPV2</accession>
<dbReference type="EMBL" id="CASHSV030000615">
    <property type="protein sequence ID" value="CAJ2670795.1"/>
    <property type="molecule type" value="Genomic_DNA"/>
</dbReference>
<dbReference type="Proteomes" id="UP001177021">
    <property type="component" value="Unassembled WGS sequence"/>
</dbReference>
<evidence type="ECO:0000313" key="2">
    <source>
        <dbReference type="Proteomes" id="UP001177021"/>
    </source>
</evidence>
<reference evidence="1" key="1">
    <citation type="submission" date="2023-10" db="EMBL/GenBank/DDBJ databases">
        <authorList>
            <person name="Rodriguez Cubillos JULIANA M."/>
            <person name="De Vega J."/>
        </authorList>
    </citation>
    <scope>NUCLEOTIDE SEQUENCE</scope>
</reference>
<sequence>MHISLINCQKNTAESRSKNNMALILKIFALTELLTIATVLVVIILLLPGTAYSLSRDEFPSDFVFGASTSAYQVEGAANEDGRKPSIWDTFAHGGNANMYKGDGDVACDEYHKYKEDVQLMANISLDAYRFSISWSRLIPDGKGQINPKGLQYYNNLINELISHGIQPHITLHHWDLPQALEDEYEGWISKKIVKDFTAYADVCFREFGDRVKYWTTLNEANMQAMFGYALGIIPPQRCSTSTSTSTLSLDPSFVANCSKGNSSTEPYLAVHHMLLAHASAARLYNKKYKGLQNGFIGFNLLTIGFVPLTNTSDDIIATRRAQDFIMGWILNPLTFGDYPDTMKRNVGSRLPSFTEKESNLMKSSIDFLGINFYNSLYVKNYPPESKNMEDRDYMQDMAVELITRLIENDTSIDEVLDSLKNGYGNFPIYIHENGYKTLRNSSLNDWPRVKYLHKYIGTIANAIRSGSNIKGYFVWSLLDLFEILSGYEGSFGLYYIDLNDPNLKRQPKLSAKWYSNFLKNKPMDLKITMEIENDTPLPLEN</sequence>
<comment type="caution">
    <text evidence="1">The sequence shown here is derived from an EMBL/GenBank/DDBJ whole genome shotgun (WGS) entry which is preliminary data.</text>
</comment>
<protein>
    <submittedName>
        <fullName evidence="1">Uncharacterized protein</fullName>
    </submittedName>
</protein>
<proteinExistence type="predicted"/>
<gene>
    <name evidence="1" type="ORF">MILVUS5_LOCUS34771</name>
</gene>
<keyword evidence="2" id="KW-1185">Reference proteome</keyword>
<evidence type="ECO:0000313" key="1">
    <source>
        <dbReference type="EMBL" id="CAJ2670795.1"/>
    </source>
</evidence>
<name>A0ACB0LPV2_TRIPR</name>
<organism evidence="1 2">
    <name type="scientific">Trifolium pratense</name>
    <name type="common">Red clover</name>
    <dbReference type="NCBI Taxonomy" id="57577"/>
    <lineage>
        <taxon>Eukaryota</taxon>
        <taxon>Viridiplantae</taxon>
        <taxon>Streptophyta</taxon>
        <taxon>Embryophyta</taxon>
        <taxon>Tracheophyta</taxon>
        <taxon>Spermatophyta</taxon>
        <taxon>Magnoliopsida</taxon>
        <taxon>eudicotyledons</taxon>
        <taxon>Gunneridae</taxon>
        <taxon>Pentapetalae</taxon>
        <taxon>rosids</taxon>
        <taxon>fabids</taxon>
        <taxon>Fabales</taxon>
        <taxon>Fabaceae</taxon>
        <taxon>Papilionoideae</taxon>
        <taxon>50 kb inversion clade</taxon>
        <taxon>NPAAA clade</taxon>
        <taxon>Hologalegina</taxon>
        <taxon>IRL clade</taxon>
        <taxon>Trifolieae</taxon>
        <taxon>Trifolium</taxon>
    </lineage>
</organism>